<dbReference type="GO" id="GO:0007030">
    <property type="term" value="P:Golgi organization"/>
    <property type="evidence" value="ECO:0007669"/>
    <property type="project" value="TreeGrafter"/>
</dbReference>
<dbReference type="InterPro" id="IPR007265">
    <property type="entry name" value="COG_su3"/>
</dbReference>
<dbReference type="PANTHER" id="PTHR13302:SF8">
    <property type="entry name" value="CONSERVED OLIGOMERIC GOLGI COMPLEX SUBUNIT 3"/>
    <property type="match status" value="1"/>
</dbReference>
<keyword evidence="7" id="KW-0472">Membrane</keyword>
<dbReference type="Pfam" id="PF04136">
    <property type="entry name" value="COG3_N"/>
    <property type="match status" value="1"/>
</dbReference>
<proteinExistence type="inferred from homology"/>
<organism evidence="12 13">
    <name type="scientific">[Myrmecia] bisecta</name>
    <dbReference type="NCBI Taxonomy" id="41462"/>
    <lineage>
        <taxon>Eukaryota</taxon>
        <taxon>Viridiplantae</taxon>
        <taxon>Chlorophyta</taxon>
        <taxon>core chlorophytes</taxon>
        <taxon>Trebouxiophyceae</taxon>
        <taxon>Trebouxiales</taxon>
        <taxon>Trebouxiaceae</taxon>
        <taxon>Myrmecia</taxon>
    </lineage>
</organism>
<feature type="region of interest" description="Disordered" evidence="9">
    <location>
        <begin position="284"/>
        <end position="313"/>
    </location>
</feature>
<comment type="similarity">
    <text evidence="2">Belongs to the COG3 family.</text>
</comment>
<dbReference type="GO" id="GO:0006891">
    <property type="term" value="P:intra-Golgi vesicle-mediated transport"/>
    <property type="evidence" value="ECO:0007669"/>
    <property type="project" value="TreeGrafter"/>
</dbReference>
<evidence type="ECO:0000256" key="5">
    <source>
        <dbReference type="ARBA" id="ARBA00022927"/>
    </source>
</evidence>
<evidence type="ECO:0000256" key="2">
    <source>
        <dbReference type="ARBA" id="ARBA00009936"/>
    </source>
</evidence>
<sequence>MSSPGRPRPHDVQGSLAGTSGSQAGAKAKSLQGAASRSYSVASAWEQSAVLSSSQERVVDLVAEHCSQRPLPQHVLAEVASTSQSSTADRHGRPDAEELLGSLEEIILHSSNQFYKWHSELEAARTSETEEKYRQYAGTLSGHLQTCEALLAKVDETLGFFEQLKTLHREVSSKTRALHDSCERLVLEKERLVEFADALRSKLAYFDELERVSAQFHSASLAVESDHFLPLLKRLDECITYVTSNPQYADSSAYAGKFRQLQSRAMATMRTQVQQVLRHAAEQVQAAMRERRSSATGGGRPSENGATSNGHAAPMTEGAATALLYVRFRAAAEPGLKGLLQGMESRSQRPEYARLVADCQQAYCDTRLHLVSGVTRERIAEYAREPLPSLMRHGCSYLMQVCQLEHQLFDHFFPGEDPEGTPLAPLMDPLCTILYDTLRPAFIQLQDLDDLCELVDILEHEVLEEALGRRGEAVAPLRPVLLRTLADIQERLTFRTHAFIKEEVVGYQPKPADLDYPAKLQQLEQQRADEAEAAAQNGQAVWTEDAERESAMDTYSAWYPPVQQTLLCLSKLYRCVDPRVFGSLAQEAVSSCAASVQAASRQVAKRSSLMDGQLFMIKQLLILREQIAPFEAEFAITEKDLDFTHMRAHLRRIMAGQVSLFTLSSENAMVQVFSKGPRVLENQVDSKKELEKQLKVTCESFIMGVTKLTVEPMLSFITKVTAVKVAYAGKPLREQAFAAPPRLAEMVQKVKQALQTALPAAVNKMKLYLNNPSTHAILFKPIKSNIAEAHGQIAALLESEYTAEEAAAIQLTLPQELAALLDSLC</sequence>
<protein>
    <recommendedName>
        <fullName evidence="3">Conserved oligomeric Golgi complex subunit 3</fullName>
    </recommendedName>
    <alternativeName>
        <fullName evidence="8">Component of oligomeric Golgi complex 3</fullName>
    </alternativeName>
</protein>
<dbReference type="GO" id="GO:0006886">
    <property type="term" value="P:intracellular protein transport"/>
    <property type="evidence" value="ECO:0007669"/>
    <property type="project" value="InterPro"/>
</dbReference>
<dbReference type="Proteomes" id="UP001489004">
    <property type="component" value="Unassembled WGS sequence"/>
</dbReference>
<dbReference type="SUPFAM" id="SSF74788">
    <property type="entry name" value="Cullin repeat-like"/>
    <property type="match status" value="1"/>
</dbReference>
<evidence type="ECO:0000256" key="9">
    <source>
        <dbReference type="SAM" id="MobiDB-lite"/>
    </source>
</evidence>
<evidence type="ECO:0000256" key="6">
    <source>
        <dbReference type="ARBA" id="ARBA00023034"/>
    </source>
</evidence>
<feature type="domain" description="Conserved oligomeric Golgi complex subunit 3 N-terminal" evidence="10">
    <location>
        <begin position="135"/>
        <end position="278"/>
    </location>
</feature>
<comment type="caution">
    <text evidence="12">The sequence shown here is derived from an EMBL/GenBank/DDBJ whole genome shotgun (WGS) entry which is preliminary data.</text>
</comment>
<feature type="region of interest" description="Disordered" evidence="9">
    <location>
        <begin position="1"/>
        <end position="33"/>
    </location>
</feature>
<reference evidence="12 13" key="1">
    <citation type="journal article" date="2024" name="Nat. Commun.">
        <title>Phylogenomics reveals the evolutionary origins of lichenization in chlorophyte algae.</title>
        <authorList>
            <person name="Puginier C."/>
            <person name="Libourel C."/>
            <person name="Otte J."/>
            <person name="Skaloud P."/>
            <person name="Haon M."/>
            <person name="Grisel S."/>
            <person name="Petersen M."/>
            <person name="Berrin J.G."/>
            <person name="Delaux P.M."/>
            <person name="Dal Grande F."/>
            <person name="Keller J."/>
        </authorList>
    </citation>
    <scope>NUCLEOTIDE SEQUENCE [LARGE SCALE GENOMIC DNA]</scope>
    <source>
        <strain evidence="12 13">SAG 2043</strain>
    </source>
</reference>
<evidence type="ECO:0000256" key="1">
    <source>
        <dbReference type="ARBA" id="ARBA00004395"/>
    </source>
</evidence>
<accession>A0AAW1Q8J9</accession>
<evidence type="ECO:0000256" key="3">
    <source>
        <dbReference type="ARBA" id="ARBA00020976"/>
    </source>
</evidence>
<dbReference type="GO" id="GO:0017119">
    <property type="term" value="C:Golgi transport complex"/>
    <property type="evidence" value="ECO:0007669"/>
    <property type="project" value="TreeGrafter"/>
</dbReference>
<dbReference type="AlphaFoldDB" id="A0AAW1Q8J9"/>
<dbReference type="EMBL" id="JALJOR010000005">
    <property type="protein sequence ID" value="KAK9817306.1"/>
    <property type="molecule type" value="Genomic_DNA"/>
</dbReference>
<evidence type="ECO:0000256" key="7">
    <source>
        <dbReference type="ARBA" id="ARBA00023136"/>
    </source>
</evidence>
<dbReference type="GO" id="GO:0000139">
    <property type="term" value="C:Golgi membrane"/>
    <property type="evidence" value="ECO:0007669"/>
    <property type="project" value="UniProtKB-SubCell"/>
</dbReference>
<dbReference type="InterPro" id="IPR048685">
    <property type="entry name" value="COG3_C"/>
</dbReference>
<dbReference type="PANTHER" id="PTHR13302">
    <property type="entry name" value="CONSERVED OLIGOMERIC GOLGI COMPLEX COMPONENT 3"/>
    <property type="match status" value="1"/>
</dbReference>
<gene>
    <name evidence="12" type="ORF">WJX72_012420</name>
</gene>
<name>A0AAW1Q8J9_9CHLO</name>
<keyword evidence="6" id="KW-0333">Golgi apparatus</keyword>
<evidence type="ECO:0000256" key="4">
    <source>
        <dbReference type="ARBA" id="ARBA00022448"/>
    </source>
</evidence>
<feature type="domain" description="Conserved oligomeric Golgi complex subunit 3 C-terminal" evidence="11">
    <location>
        <begin position="322"/>
        <end position="646"/>
    </location>
</feature>
<evidence type="ECO:0000313" key="13">
    <source>
        <dbReference type="Proteomes" id="UP001489004"/>
    </source>
</evidence>
<evidence type="ECO:0000313" key="12">
    <source>
        <dbReference type="EMBL" id="KAK9817306.1"/>
    </source>
</evidence>
<keyword evidence="13" id="KW-1185">Reference proteome</keyword>
<keyword evidence="4" id="KW-0813">Transport</keyword>
<comment type="subcellular location">
    <subcellularLocation>
        <location evidence="1">Golgi apparatus membrane</location>
        <topology evidence="1">Peripheral membrane protein</topology>
    </subcellularLocation>
</comment>
<dbReference type="GO" id="GO:0005801">
    <property type="term" value="C:cis-Golgi network"/>
    <property type="evidence" value="ECO:0007669"/>
    <property type="project" value="InterPro"/>
</dbReference>
<keyword evidence="5" id="KW-0653">Protein transport</keyword>
<dbReference type="Pfam" id="PF20671">
    <property type="entry name" value="COG3_C"/>
    <property type="match status" value="1"/>
</dbReference>
<evidence type="ECO:0000256" key="8">
    <source>
        <dbReference type="ARBA" id="ARBA00031339"/>
    </source>
</evidence>
<evidence type="ECO:0000259" key="10">
    <source>
        <dbReference type="Pfam" id="PF04136"/>
    </source>
</evidence>
<dbReference type="InterPro" id="IPR016159">
    <property type="entry name" value="Cullin_repeat-like_dom_sf"/>
</dbReference>
<dbReference type="InterPro" id="IPR048320">
    <property type="entry name" value="COG3_N"/>
</dbReference>
<evidence type="ECO:0000259" key="11">
    <source>
        <dbReference type="Pfam" id="PF20671"/>
    </source>
</evidence>